<name>A0AA38LMV5_TAXCH</name>
<evidence type="ECO:0000313" key="2">
    <source>
        <dbReference type="EMBL" id="KAH9331038.1"/>
    </source>
</evidence>
<protein>
    <submittedName>
        <fullName evidence="2">Uncharacterized protein</fullName>
    </submittedName>
</protein>
<dbReference type="EMBL" id="JAHRHJ020000001">
    <property type="protein sequence ID" value="KAH9331038.1"/>
    <property type="molecule type" value="Genomic_DNA"/>
</dbReference>
<accession>A0AA38LMV5</accession>
<keyword evidence="3" id="KW-1185">Reference proteome</keyword>
<feature type="region of interest" description="Disordered" evidence="1">
    <location>
        <begin position="1"/>
        <end position="21"/>
    </location>
</feature>
<feature type="non-terminal residue" evidence="2">
    <location>
        <position position="1"/>
    </location>
</feature>
<gene>
    <name evidence="2" type="ORF">KI387_003146</name>
</gene>
<feature type="non-terminal residue" evidence="2">
    <location>
        <position position="67"/>
    </location>
</feature>
<organism evidence="2 3">
    <name type="scientific">Taxus chinensis</name>
    <name type="common">Chinese yew</name>
    <name type="synonym">Taxus wallichiana var. chinensis</name>
    <dbReference type="NCBI Taxonomy" id="29808"/>
    <lineage>
        <taxon>Eukaryota</taxon>
        <taxon>Viridiplantae</taxon>
        <taxon>Streptophyta</taxon>
        <taxon>Embryophyta</taxon>
        <taxon>Tracheophyta</taxon>
        <taxon>Spermatophyta</taxon>
        <taxon>Pinopsida</taxon>
        <taxon>Pinidae</taxon>
        <taxon>Conifers II</taxon>
        <taxon>Cupressales</taxon>
        <taxon>Taxaceae</taxon>
        <taxon>Taxus</taxon>
    </lineage>
</organism>
<comment type="caution">
    <text evidence="2">The sequence shown here is derived from an EMBL/GenBank/DDBJ whole genome shotgun (WGS) entry which is preliminary data.</text>
</comment>
<proteinExistence type="predicted"/>
<sequence>SENRPREHVPSNEEDIKEDMDQDGCIKLKGNKIPKVLVSLEDLFGKHDRFIKFEASQGTRQSAKYEK</sequence>
<evidence type="ECO:0000256" key="1">
    <source>
        <dbReference type="SAM" id="MobiDB-lite"/>
    </source>
</evidence>
<evidence type="ECO:0000313" key="3">
    <source>
        <dbReference type="Proteomes" id="UP000824469"/>
    </source>
</evidence>
<dbReference type="Proteomes" id="UP000824469">
    <property type="component" value="Unassembled WGS sequence"/>
</dbReference>
<feature type="compositionally biased region" description="Basic and acidic residues" evidence="1">
    <location>
        <begin position="1"/>
        <end position="11"/>
    </location>
</feature>
<feature type="compositionally biased region" description="Acidic residues" evidence="1">
    <location>
        <begin position="12"/>
        <end position="21"/>
    </location>
</feature>
<dbReference type="AlphaFoldDB" id="A0AA38LMV5"/>
<reference evidence="2 3" key="1">
    <citation type="journal article" date="2021" name="Nat. Plants">
        <title>The Taxus genome provides insights into paclitaxel biosynthesis.</title>
        <authorList>
            <person name="Xiong X."/>
            <person name="Gou J."/>
            <person name="Liao Q."/>
            <person name="Li Y."/>
            <person name="Zhou Q."/>
            <person name="Bi G."/>
            <person name="Li C."/>
            <person name="Du R."/>
            <person name="Wang X."/>
            <person name="Sun T."/>
            <person name="Guo L."/>
            <person name="Liang H."/>
            <person name="Lu P."/>
            <person name="Wu Y."/>
            <person name="Zhang Z."/>
            <person name="Ro D.K."/>
            <person name="Shang Y."/>
            <person name="Huang S."/>
            <person name="Yan J."/>
        </authorList>
    </citation>
    <scope>NUCLEOTIDE SEQUENCE [LARGE SCALE GENOMIC DNA]</scope>
    <source>
        <strain evidence="2">Ta-2019</strain>
    </source>
</reference>